<organism evidence="1 2">
    <name type="scientific">Companilactobacillus ginsenosidimutans</name>
    <dbReference type="NCBI Taxonomy" id="1007676"/>
    <lineage>
        <taxon>Bacteria</taxon>
        <taxon>Bacillati</taxon>
        <taxon>Bacillota</taxon>
        <taxon>Bacilli</taxon>
        <taxon>Lactobacillales</taxon>
        <taxon>Lactobacillaceae</taxon>
        <taxon>Companilactobacillus</taxon>
    </lineage>
</organism>
<dbReference type="STRING" id="1007676.ABM34_04290"/>
<accession>A0A0H4QIJ0</accession>
<keyword evidence="2" id="KW-1185">Reference proteome</keyword>
<proteinExistence type="predicted"/>
<gene>
    <name evidence="1" type="ORF">ABM34_04290</name>
</gene>
<protein>
    <submittedName>
        <fullName evidence="1">Uncharacterized protein</fullName>
    </submittedName>
</protein>
<dbReference type="EMBL" id="CP012034">
    <property type="protein sequence ID" value="AKP66851.1"/>
    <property type="molecule type" value="Genomic_DNA"/>
</dbReference>
<dbReference type="OrthoDB" id="9980624at2"/>
<dbReference type="Proteomes" id="UP000036106">
    <property type="component" value="Chromosome"/>
</dbReference>
<evidence type="ECO:0000313" key="2">
    <source>
        <dbReference type="Proteomes" id="UP000036106"/>
    </source>
</evidence>
<dbReference type="AlphaFoldDB" id="A0A0H4QIJ0"/>
<sequence length="218" mass="23979">MAIYNNGVKYNVAGYGKEYVGSDLVWQNELTKGEIIQANDILSTDNSSTAPAVTYRFKQVRSDLSNVPNGIIIHLKAHTPIAIGRKSDSGYVEFVLDSSNALIFDTPNIGIGPYFFDTIERFSLTYKLEKQNVISIYPPLINRNSEILLSIYNDGKLVKDTDIYLLATENNAASILVRSDENGSLALQTSGTKESVGMQSQAIALGYPIPLIDSIEVY</sequence>
<reference evidence="2" key="1">
    <citation type="submission" date="2015-07" db="EMBL/GenBank/DDBJ databases">
        <title>Lactobacillus ginsenosidimutans/EMML 3141/ whole genome sequencing.</title>
        <authorList>
            <person name="Kim M.K."/>
            <person name="Im W.-T."/>
            <person name="Srinivasan S."/>
            <person name="Lee J.-J."/>
        </authorList>
    </citation>
    <scope>NUCLEOTIDE SEQUENCE [LARGE SCALE GENOMIC DNA]</scope>
    <source>
        <strain evidence="2">EMML 3041</strain>
    </source>
</reference>
<name>A0A0H4QIJ0_9LACO</name>
<dbReference type="PATRIC" id="fig|1007676.4.peg.877"/>
<dbReference type="KEGG" id="lgn:ABM34_04290"/>
<dbReference type="RefSeq" id="WP_048703703.1">
    <property type="nucleotide sequence ID" value="NZ_CP012034.1"/>
</dbReference>
<evidence type="ECO:0000313" key="1">
    <source>
        <dbReference type="EMBL" id="AKP66851.1"/>
    </source>
</evidence>